<dbReference type="InterPro" id="IPR039261">
    <property type="entry name" value="FNR_nucleotide-bd"/>
</dbReference>
<dbReference type="Pfam" id="PF00111">
    <property type="entry name" value="Fer2"/>
    <property type="match status" value="1"/>
</dbReference>
<evidence type="ECO:0000313" key="2">
    <source>
        <dbReference type="EMBL" id="OOV80846.1"/>
    </source>
</evidence>
<dbReference type="AlphaFoldDB" id="A0A1T1GTB9"/>
<dbReference type="InterPro" id="IPR050415">
    <property type="entry name" value="MRET"/>
</dbReference>
<proteinExistence type="predicted"/>
<dbReference type="InterPro" id="IPR036010">
    <property type="entry name" value="2Fe-2S_ferredoxin-like_sf"/>
</dbReference>
<feature type="domain" description="FAD-binding FR-type" evidence="1">
    <location>
        <begin position="29"/>
        <end position="129"/>
    </location>
</feature>
<accession>A0A1T1GTB9</accession>
<dbReference type="InterPro" id="IPR008333">
    <property type="entry name" value="Cbr1-like_FAD-bd_dom"/>
</dbReference>
<dbReference type="CDD" id="cd00207">
    <property type="entry name" value="fer2"/>
    <property type="match status" value="1"/>
</dbReference>
<dbReference type="Gene3D" id="3.10.20.30">
    <property type="match status" value="1"/>
</dbReference>
<dbReference type="PROSITE" id="PS51384">
    <property type="entry name" value="FAD_FR"/>
    <property type="match status" value="1"/>
</dbReference>
<dbReference type="Gene3D" id="3.40.50.80">
    <property type="entry name" value="Nucleotide-binding domain of ferredoxin-NADP reductase (FNR) module"/>
    <property type="match status" value="1"/>
</dbReference>
<dbReference type="InterPro" id="IPR012675">
    <property type="entry name" value="Beta-grasp_dom_sf"/>
</dbReference>
<dbReference type="SUPFAM" id="SSF54292">
    <property type="entry name" value="2Fe-2S ferredoxin-like"/>
    <property type="match status" value="1"/>
</dbReference>
<reference evidence="2 3" key="1">
    <citation type="submission" date="2017-02" db="EMBL/GenBank/DDBJ databases">
        <title>Acinetobacter sp. ANC 4945, whole genome shotgun sequencing project.</title>
        <authorList>
            <person name="Radolfova-Krizova L."/>
            <person name="Al Atrouni A."/>
            <person name="Nemec A."/>
        </authorList>
    </citation>
    <scope>NUCLEOTIDE SEQUENCE [LARGE SCALE GENOMIC DNA]</scope>
    <source>
        <strain evidence="2 3">ANC 4945</strain>
    </source>
</reference>
<protein>
    <submittedName>
        <fullName evidence="2">Oxidoreductase</fullName>
    </submittedName>
</protein>
<dbReference type="InterPro" id="IPR017938">
    <property type="entry name" value="Riboflavin_synthase-like_b-brl"/>
</dbReference>
<dbReference type="GO" id="GO:0051536">
    <property type="term" value="F:iron-sulfur cluster binding"/>
    <property type="evidence" value="ECO:0007669"/>
    <property type="project" value="InterPro"/>
</dbReference>
<gene>
    <name evidence="2" type="ORF">B1202_12615</name>
</gene>
<comment type="caution">
    <text evidence="2">The sequence shown here is derived from an EMBL/GenBank/DDBJ whole genome shotgun (WGS) entry which is preliminary data.</text>
</comment>
<dbReference type="Pfam" id="PF00970">
    <property type="entry name" value="FAD_binding_6"/>
    <property type="match status" value="1"/>
</dbReference>
<dbReference type="InterPro" id="IPR017927">
    <property type="entry name" value="FAD-bd_FR_type"/>
</dbReference>
<evidence type="ECO:0000259" key="1">
    <source>
        <dbReference type="PROSITE" id="PS51384"/>
    </source>
</evidence>
<sequence length="339" mass="37837">MTTTSYKPEWIREDFIDFIAEKFDAIWAYKRVKAQLVKSRCVGIGFYELSFLANRNFKAVNYRPGQCVLVTVVKDGVRHQRSYSVVEINTSGHVVIAVKQQGKVSNCLTQLKTGEVVELSQPQGEFGLKLNSDRPILLLASGSGITSIMALFKQAIQLGRPVDLIYFNRDDAYLDELIQLAKQSNHAHLHAINTLKTKLHISPEVLNHMVPDFKQRDCYACGAAPMMQSIEQLYSEFKLSEYLNTEYFQMIADDSVPAQPVTFSLAQQDFLAEGNLLESAEKAGLKPAHGCRMGICNTCSCTKLQGSVKNLLTGEIDHANNTQIKLCVSQAISPVRIQL</sequence>
<dbReference type="RefSeq" id="WP_078190960.1">
    <property type="nucleotide sequence ID" value="NZ_JAMCOZ010000013.1"/>
</dbReference>
<dbReference type="InterPro" id="IPR001041">
    <property type="entry name" value="2Fe-2S_ferredoxin-type"/>
</dbReference>
<dbReference type="PANTHER" id="PTHR47354:SF3">
    <property type="entry name" value="OXIDOREDUCTASE-RELATED"/>
    <property type="match status" value="1"/>
</dbReference>
<evidence type="ECO:0000313" key="3">
    <source>
        <dbReference type="Proteomes" id="UP000191160"/>
    </source>
</evidence>
<name>A0A1T1GTB9_9GAMM</name>
<dbReference type="GO" id="GO:0016491">
    <property type="term" value="F:oxidoreductase activity"/>
    <property type="evidence" value="ECO:0007669"/>
    <property type="project" value="InterPro"/>
</dbReference>
<keyword evidence="3" id="KW-1185">Reference proteome</keyword>
<dbReference type="Proteomes" id="UP000191160">
    <property type="component" value="Unassembled WGS sequence"/>
</dbReference>
<organism evidence="2 3">
    <name type="scientific">Acinetobacter amyesii</name>
    <dbReference type="NCBI Taxonomy" id="2942470"/>
    <lineage>
        <taxon>Bacteria</taxon>
        <taxon>Pseudomonadati</taxon>
        <taxon>Pseudomonadota</taxon>
        <taxon>Gammaproteobacteria</taxon>
        <taxon>Moraxellales</taxon>
        <taxon>Moraxellaceae</taxon>
        <taxon>Acinetobacter</taxon>
    </lineage>
</organism>
<dbReference type="SUPFAM" id="SSF52343">
    <property type="entry name" value="Ferredoxin reductase-like, C-terminal NADP-linked domain"/>
    <property type="match status" value="1"/>
</dbReference>
<dbReference type="PANTHER" id="PTHR47354">
    <property type="entry name" value="NADH OXIDOREDUCTASE HCR"/>
    <property type="match status" value="1"/>
</dbReference>
<dbReference type="EMBL" id="MVKX01000008">
    <property type="protein sequence ID" value="OOV80846.1"/>
    <property type="molecule type" value="Genomic_DNA"/>
</dbReference>
<dbReference type="SUPFAM" id="SSF63380">
    <property type="entry name" value="Riboflavin synthase domain-like"/>
    <property type="match status" value="1"/>
</dbReference>
<dbReference type="Gene3D" id="2.40.30.10">
    <property type="entry name" value="Translation factors"/>
    <property type="match status" value="1"/>
</dbReference>